<evidence type="ECO:0000313" key="2">
    <source>
        <dbReference type="EMBL" id="OQO91211.1"/>
    </source>
</evidence>
<comment type="caution">
    <text evidence="2">The sequence shown here is derived from an EMBL/GenBank/DDBJ whole genome shotgun (WGS) entry which is preliminary data.</text>
</comment>
<evidence type="ECO:0000313" key="3">
    <source>
        <dbReference type="Proteomes" id="UP000192591"/>
    </source>
</evidence>
<dbReference type="AlphaFoldDB" id="A0A1V9A298"/>
<feature type="region of interest" description="Disordered" evidence="1">
    <location>
        <begin position="104"/>
        <end position="126"/>
    </location>
</feature>
<dbReference type="Proteomes" id="UP000192591">
    <property type="component" value="Unassembled WGS sequence"/>
</dbReference>
<proteinExistence type="predicted"/>
<name>A0A1V9A298_SACPI</name>
<sequence length="126" mass="13593">MGGMVSLAAPAVAGAPRPSGGGYTFSREEIDQVIAEWEDLRQSLTDDYGRAQVMAHVQAPGAEFASDDFARYANPSGKAFMQATAKMLDYVEQYIEALRNARDGISTREEQSQEDVSKLGSGVIDV</sequence>
<evidence type="ECO:0008006" key="4">
    <source>
        <dbReference type="Google" id="ProtNLM"/>
    </source>
</evidence>
<organism evidence="2 3">
    <name type="scientific">Saccharomonospora piscinae</name>
    <dbReference type="NCBI Taxonomy" id="687388"/>
    <lineage>
        <taxon>Bacteria</taxon>
        <taxon>Bacillati</taxon>
        <taxon>Actinomycetota</taxon>
        <taxon>Actinomycetes</taxon>
        <taxon>Pseudonocardiales</taxon>
        <taxon>Pseudonocardiaceae</taxon>
        <taxon>Saccharomonospora</taxon>
    </lineage>
</organism>
<dbReference type="EMBL" id="MWIH01000006">
    <property type="protein sequence ID" value="OQO91211.1"/>
    <property type="molecule type" value="Genomic_DNA"/>
</dbReference>
<accession>A0A1V9A298</accession>
<protein>
    <recommendedName>
        <fullName evidence="4">PE domain-containing protein</fullName>
    </recommendedName>
</protein>
<evidence type="ECO:0000256" key="1">
    <source>
        <dbReference type="SAM" id="MobiDB-lite"/>
    </source>
</evidence>
<keyword evidence="3" id="KW-1185">Reference proteome</keyword>
<dbReference type="STRING" id="1962155.B1813_14010"/>
<gene>
    <name evidence="2" type="ORF">B1813_14010</name>
</gene>
<reference evidence="2 3" key="1">
    <citation type="submission" date="2017-02" db="EMBL/GenBank/DDBJ databases">
        <title>Draft genome of Saccharomonospora sp. 154.</title>
        <authorList>
            <person name="Alonso-Carmona G.S."/>
            <person name="De La Haba R."/>
            <person name="Vera-Gargallo B."/>
            <person name="Sandoval-Trujillo A.H."/>
            <person name="Ramirez-Duran N."/>
            <person name="Ventosa A."/>
        </authorList>
    </citation>
    <scope>NUCLEOTIDE SEQUENCE [LARGE SCALE GENOMIC DNA]</scope>
    <source>
        <strain evidence="2 3">LRS4.154</strain>
    </source>
</reference>
<feature type="compositionally biased region" description="Basic and acidic residues" evidence="1">
    <location>
        <begin position="104"/>
        <end position="117"/>
    </location>
</feature>